<dbReference type="EMBL" id="JAAEDL010000004">
    <property type="protein sequence ID" value="MBR0679959.1"/>
    <property type="molecule type" value="Genomic_DNA"/>
</dbReference>
<reference evidence="1" key="1">
    <citation type="submission" date="2020-01" db="EMBL/GenBank/DDBJ databases">
        <authorList>
            <person name="Rat A."/>
        </authorList>
    </citation>
    <scope>NUCLEOTIDE SEQUENCE</scope>
    <source>
        <strain evidence="1">LMG 31228</strain>
    </source>
</reference>
<comment type="caution">
    <text evidence="1">The sequence shown here is derived from an EMBL/GenBank/DDBJ whole genome shotgun (WGS) entry which is preliminary data.</text>
</comment>
<dbReference type="SUPFAM" id="SSF53335">
    <property type="entry name" value="S-adenosyl-L-methionine-dependent methyltransferases"/>
    <property type="match status" value="1"/>
</dbReference>
<dbReference type="GO" id="GO:0032259">
    <property type="term" value="P:methylation"/>
    <property type="evidence" value="ECO:0007669"/>
    <property type="project" value="UniProtKB-KW"/>
</dbReference>
<gene>
    <name evidence="1" type="ORF">GXW74_05635</name>
</gene>
<dbReference type="Proteomes" id="UP001138709">
    <property type="component" value="Unassembled WGS sequence"/>
</dbReference>
<evidence type="ECO:0000313" key="1">
    <source>
        <dbReference type="EMBL" id="MBR0679959.1"/>
    </source>
</evidence>
<organism evidence="1 2">
    <name type="scientific">Neoroseomonas eburnea</name>
    <dbReference type="NCBI Taxonomy" id="1346889"/>
    <lineage>
        <taxon>Bacteria</taxon>
        <taxon>Pseudomonadati</taxon>
        <taxon>Pseudomonadota</taxon>
        <taxon>Alphaproteobacteria</taxon>
        <taxon>Acetobacterales</taxon>
        <taxon>Acetobacteraceae</taxon>
        <taxon>Neoroseomonas</taxon>
    </lineage>
</organism>
<keyword evidence="2" id="KW-1185">Reference proteome</keyword>
<sequence length="229" mass="25812">MPMIMTPEQNDWFGRMRADWLRVMRPFAGYGVGQLFPALPTLPANRLEGCVLLPHREEILRRLPKGGVCAEVGTQEGLFAEKILDIVRPARLHLFDIDDAPLRARDTNLLAREEVELHLGDSSTLLGGFPDDHFDWIYIDGDHSYDGASRDARVARTKVKPGGLLIFNDFTLWSPAECMDYGVPHAVCELSVTHDFRFVYFALHPHLYNDVALRRPLPDEAAPPPAETP</sequence>
<dbReference type="InterPro" id="IPR029063">
    <property type="entry name" value="SAM-dependent_MTases_sf"/>
</dbReference>
<reference evidence="1" key="2">
    <citation type="journal article" date="2021" name="Syst. Appl. Microbiol.">
        <title>Roseomonas hellenica sp. nov., isolated from roots of wild-growing Alkanna tinctoria.</title>
        <authorList>
            <person name="Rat A."/>
            <person name="Naranjo H.D."/>
            <person name="Lebbe L."/>
            <person name="Cnockaert M."/>
            <person name="Krigas N."/>
            <person name="Grigoriadou K."/>
            <person name="Maloupa E."/>
            <person name="Willems A."/>
        </authorList>
    </citation>
    <scope>NUCLEOTIDE SEQUENCE</scope>
    <source>
        <strain evidence="1">LMG 31228</strain>
    </source>
</reference>
<dbReference type="AlphaFoldDB" id="A0A9X9X8C3"/>
<keyword evidence="1" id="KW-0808">Transferase</keyword>
<dbReference type="Pfam" id="PF13578">
    <property type="entry name" value="Methyltransf_24"/>
    <property type="match status" value="1"/>
</dbReference>
<dbReference type="RefSeq" id="WP_211845446.1">
    <property type="nucleotide sequence ID" value="NZ_JAAEDL010000004.1"/>
</dbReference>
<dbReference type="CDD" id="cd02440">
    <property type="entry name" value="AdoMet_MTases"/>
    <property type="match status" value="1"/>
</dbReference>
<name>A0A9X9X8C3_9PROT</name>
<evidence type="ECO:0000313" key="2">
    <source>
        <dbReference type="Proteomes" id="UP001138709"/>
    </source>
</evidence>
<protein>
    <submittedName>
        <fullName evidence="1">Class I SAM-dependent methyltransferase</fullName>
    </submittedName>
</protein>
<dbReference type="GO" id="GO:0008168">
    <property type="term" value="F:methyltransferase activity"/>
    <property type="evidence" value="ECO:0007669"/>
    <property type="project" value="UniProtKB-KW"/>
</dbReference>
<accession>A0A9X9X8C3</accession>
<proteinExistence type="predicted"/>
<dbReference type="Gene3D" id="3.40.50.150">
    <property type="entry name" value="Vaccinia Virus protein VP39"/>
    <property type="match status" value="1"/>
</dbReference>
<keyword evidence="1" id="KW-0489">Methyltransferase</keyword>